<dbReference type="InterPro" id="IPR000524">
    <property type="entry name" value="Tscrpt_reg_HTH_GntR"/>
</dbReference>
<keyword evidence="2" id="KW-0238">DNA-binding</keyword>
<sequence length="154" mass="17884">MFYYILHYNTNALTFNERRITKLNLNADSTKPIYIQIAEWIENEIIAERFLSDEKVNSQYQLADLFNINPATAAKGLTILVEEQILYKKRGLGMFVAPEGKSIILEKRRNETLTRMAMELVLEARRLSVTEDELINLIKQENKKCEEEQNNGGN</sequence>
<evidence type="ECO:0000259" key="4">
    <source>
        <dbReference type="PROSITE" id="PS50949"/>
    </source>
</evidence>
<reference evidence="5 6" key="1">
    <citation type="submission" date="2019-06" db="EMBL/GenBank/DDBJ databases">
        <title>Psychrobacillus vulpis sp. nov., a new species isolated from feces of a red fox that inhabits in The Tablas de Daimiel Natural Park, Albacete, Spain.</title>
        <authorList>
            <person name="Rodriguez M."/>
            <person name="Reina J.C."/>
            <person name="Bejar V."/>
            <person name="Llamas I."/>
        </authorList>
    </citation>
    <scope>NUCLEOTIDE SEQUENCE [LARGE SCALE GENOMIC DNA]</scope>
    <source>
        <strain evidence="5 6">Z8</strain>
    </source>
</reference>
<dbReference type="GO" id="GO:0003700">
    <property type="term" value="F:DNA-binding transcription factor activity"/>
    <property type="evidence" value="ECO:0007669"/>
    <property type="project" value="InterPro"/>
</dbReference>
<evidence type="ECO:0000256" key="3">
    <source>
        <dbReference type="ARBA" id="ARBA00023163"/>
    </source>
</evidence>
<evidence type="ECO:0000313" key="6">
    <source>
        <dbReference type="Proteomes" id="UP000316626"/>
    </source>
</evidence>
<keyword evidence="1" id="KW-0805">Transcription regulation</keyword>
<dbReference type="Proteomes" id="UP000316626">
    <property type="component" value="Unassembled WGS sequence"/>
</dbReference>
<dbReference type="PANTHER" id="PTHR38445">
    <property type="entry name" value="HTH-TYPE TRANSCRIPTIONAL REPRESSOR YTRA"/>
    <property type="match status" value="1"/>
</dbReference>
<dbReference type="InterPro" id="IPR036388">
    <property type="entry name" value="WH-like_DNA-bd_sf"/>
</dbReference>
<dbReference type="GO" id="GO:0003677">
    <property type="term" value="F:DNA binding"/>
    <property type="evidence" value="ECO:0007669"/>
    <property type="project" value="UniProtKB-KW"/>
</dbReference>
<organism evidence="5 6">
    <name type="scientific">Psychrobacillus vulpis</name>
    <dbReference type="NCBI Taxonomy" id="2325572"/>
    <lineage>
        <taxon>Bacteria</taxon>
        <taxon>Bacillati</taxon>
        <taxon>Bacillota</taxon>
        <taxon>Bacilli</taxon>
        <taxon>Bacillales</taxon>
        <taxon>Bacillaceae</taxon>
        <taxon>Psychrobacillus</taxon>
    </lineage>
</organism>
<dbReference type="AlphaFoldDB" id="A0A544TVH2"/>
<evidence type="ECO:0000256" key="2">
    <source>
        <dbReference type="ARBA" id="ARBA00023125"/>
    </source>
</evidence>
<proteinExistence type="predicted"/>
<dbReference type="OrthoDB" id="162505at2"/>
<gene>
    <name evidence="5" type="ORF">FG384_00325</name>
</gene>
<dbReference type="Gene3D" id="1.10.10.10">
    <property type="entry name" value="Winged helix-like DNA-binding domain superfamily/Winged helix DNA-binding domain"/>
    <property type="match status" value="1"/>
</dbReference>
<dbReference type="PANTHER" id="PTHR38445:SF10">
    <property type="entry name" value="GNTR-FAMILY TRANSCRIPTIONAL REGULATOR"/>
    <property type="match status" value="1"/>
</dbReference>
<dbReference type="SUPFAM" id="SSF46785">
    <property type="entry name" value="Winged helix' DNA-binding domain"/>
    <property type="match status" value="1"/>
</dbReference>
<keyword evidence="3" id="KW-0804">Transcription</keyword>
<evidence type="ECO:0000313" key="5">
    <source>
        <dbReference type="EMBL" id="TQR21447.1"/>
    </source>
</evidence>
<dbReference type="EMBL" id="VDGI01000001">
    <property type="protein sequence ID" value="TQR21447.1"/>
    <property type="molecule type" value="Genomic_DNA"/>
</dbReference>
<protein>
    <submittedName>
        <fullName evidence="5">GntR family transcriptional regulator</fullName>
    </submittedName>
</protein>
<keyword evidence="6" id="KW-1185">Reference proteome</keyword>
<accession>A0A544TVH2</accession>
<feature type="domain" description="HTH gntR-type" evidence="4">
    <location>
        <begin position="31"/>
        <end position="99"/>
    </location>
</feature>
<name>A0A544TVH2_9BACI</name>
<dbReference type="SMART" id="SM00345">
    <property type="entry name" value="HTH_GNTR"/>
    <property type="match status" value="1"/>
</dbReference>
<evidence type="ECO:0000256" key="1">
    <source>
        <dbReference type="ARBA" id="ARBA00023015"/>
    </source>
</evidence>
<comment type="caution">
    <text evidence="5">The sequence shown here is derived from an EMBL/GenBank/DDBJ whole genome shotgun (WGS) entry which is preliminary data.</text>
</comment>
<dbReference type="InterPro" id="IPR036390">
    <property type="entry name" value="WH_DNA-bd_sf"/>
</dbReference>
<dbReference type="CDD" id="cd07377">
    <property type="entry name" value="WHTH_GntR"/>
    <property type="match status" value="1"/>
</dbReference>
<dbReference type="PROSITE" id="PS50949">
    <property type="entry name" value="HTH_GNTR"/>
    <property type="match status" value="1"/>
</dbReference>